<keyword evidence="3" id="KW-0238">DNA-binding</keyword>
<comment type="similarity">
    <text evidence="1">Belongs to the LysR transcriptional regulatory family.</text>
</comment>
<dbReference type="GO" id="GO:0006351">
    <property type="term" value="P:DNA-templated transcription"/>
    <property type="evidence" value="ECO:0007669"/>
    <property type="project" value="TreeGrafter"/>
</dbReference>
<reference evidence="6" key="2">
    <citation type="submission" date="2020-09" db="EMBL/GenBank/DDBJ databases">
        <authorList>
            <person name="Sun Q."/>
            <person name="Zhou Y."/>
        </authorList>
    </citation>
    <scope>NUCLEOTIDE SEQUENCE</scope>
    <source>
        <strain evidence="6">CGMCC 1.15493</strain>
    </source>
</reference>
<evidence type="ECO:0000256" key="2">
    <source>
        <dbReference type="ARBA" id="ARBA00023015"/>
    </source>
</evidence>
<dbReference type="AlphaFoldDB" id="A0A916YEI7"/>
<keyword evidence="2" id="KW-0805">Transcription regulation</keyword>
<dbReference type="InterPro" id="IPR000847">
    <property type="entry name" value="LysR_HTH_N"/>
</dbReference>
<dbReference type="SUPFAM" id="SSF46785">
    <property type="entry name" value="Winged helix' DNA-binding domain"/>
    <property type="match status" value="1"/>
</dbReference>
<dbReference type="Gene3D" id="3.40.190.290">
    <property type="match status" value="1"/>
</dbReference>
<dbReference type="CDD" id="cd08422">
    <property type="entry name" value="PBP2_CrgA_like"/>
    <property type="match status" value="1"/>
</dbReference>
<keyword evidence="7" id="KW-1185">Reference proteome</keyword>
<dbReference type="GO" id="GO:0043565">
    <property type="term" value="F:sequence-specific DNA binding"/>
    <property type="evidence" value="ECO:0007669"/>
    <property type="project" value="TreeGrafter"/>
</dbReference>
<proteinExistence type="inferred from homology"/>
<dbReference type="InterPro" id="IPR005119">
    <property type="entry name" value="LysR_subst-bd"/>
</dbReference>
<dbReference type="EMBL" id="BMJJ01000016">
    <property type="protein sequence ID" value="GGD40275.1"/>
    <property type="molecule type" value="Genomic_DNA"/>
</dbReference>
<evidence type="ECO:0000313" key="6">
    <source>
        <dbReference type="EMBL" id="GGD40275.1"/>
    </source>
</evidence>
<dbReference type="FunFam" id="1.10.10.10:FF:000001">
    <property type="entry name" value="LysR family transcriptional regulator"/>
    <property type="match status" value="1"/>
</dbReference>
<dbReference type="RefSeq" id="WP_188855035.1">
    <property type="nucleotide sequence ID" value="NZ_BMJJ01000016.1"/>
</dbReference>
<dbReference type="Gene3D" id="1.10.10.10">
    <property type="entry name" value="Winged helix-like DNA-binding domain superfamily/Winged helix DNA-binding domain"/>
    <property type="match status" value="1"/>
</dbReference>
<evidence type="ECO:0000256" key="1">
    <source>
        <dbReference type="ARBA" id="ARBA00009437"/>
    </source>
</evidence>
<organism evidence="6 7">
    <name type="scientific">Aureimonas glaciei</name>
    <dbReference type="NCBI Taxonomy" id="1776957"/>
    <lineage>
        <taxon>Bacteria</taxon>
        <taxon>Pseudomonadati</taxon>
        <taxon>Pseudomonadota</taxon>
        <taxon>Alphaproteobacteria</taxon>
        <taxon>Hyphomicrobiales</taxon>
        <taxon>Aurantimonadaceae</taxon>
        <taxon>Aureimonas</taxon>
    </lineage>
</organism>
<dbReference type="InterPro" id="IPR036390">
    <property type="entry name" value="WH_DNA-bd_sf"/>
</dbReference>
<evidence type="ECO:0000256" key="3">
    <source>
        <dbReference type="ARBA" id="ARBA00023125"/>
    </source>
</evidence>
<dbReference type="PROSITE" id="PS50931">
    <property type="entry name" value="HTH_LYSR"/>
    <property type="match status" value="1"/>
</dbReference>
<gene>
    <name evidence="6" type="ORF">GCM10011335_48670</name>
</gene>
<dbReference type="InterPro" id="IPR036388">
    <property type="entry name" value="WH-like_DNA-bd_sf"/>
</dbReference>
<dbReference type="PANTHER" id="PTHR30537">
    <property type="entry name" value="HTH-TYPE TRANSCRIPTIONAL REGULATOR"/>
    <property type="match status" value="1"/>
</dbReference>
<dbReference type="GO" id="GO:0003700">
    <property type="term" value="F:DNA-binding transcription factor activity"/>
    <property type="evidence" value="ECO:0007669"/>
    <property type="project" value="InterPro"/>
</dbReference>
<dbReference type="PANTHER" id="PTHR30537:SF5">
    <property type="entry name" value="HTH-TYPE TRANSCRIPTIONAL ACTIVATOR TTDR-RELATED"/>
    <property type="match status" value="1"/>
</dbReference>
<evidence type="ECO:0000256" key="4">
    <source>
        <dbReference type="ARBA" id="ARBA00023163"/>
    </source>
</evidence>
<protein>
    <submittedName>
        <fullName evidence="6">LysR family transcriptional regulator</fullName>
    </submittedName>
</protein>
<dbReference type="Pfam" id="PF03466">
    <property type="entry name" value="LysR_substrate"/>
    <property type="match status" value="1"/>
</dbReference>
<name>A0A916YEI7_9HYPH</name>
<dbReference type="Pfam" id="PF00126">
    <property type="entry name" value="HTH_1"/>
    <property type="match status" value="1"/>
</dbReference>
<feature type="domain" description="HTH lysR-type" evidence="5">
    <location>
        <begin position="7"/>
        <end position="64"/>
    </location>
</feature>
<dbReference type="Proteomes" id="UP000613160">
    <property type="component" value="Unassembled WGS sequence"/>
</dbReference>
<comment type="caution">
    <text evidence="6">The sequence shown here is derived from an EMBL/GenBank/DDBJ whole genome shotgun (WGS) entry which is preliminary data.</text>
</comment>
<reference evidence="6" key="1">
    <citation type="journal article" date="2014" name="Int. J. Syst. Evol. Microbiol.">
        <title>Complete genome sequence of Corynebacterium casei LMG S-19264T (=DSM 44701T), isolated from a smear-ripened cheese.</title>
        <authorList>
            <consortium name="US DOE Joint Genome Institute (JGI-PGF)"/>
            <person name="Walter F."/>
            <person name="Albersmeier A."/>
            <person name="Kalinowski J."/>
            <person name="Ruckert C."/>
        </authorList>
    </citation>
    <scope>NUCLEOTIDE SEQUENCE</scope>
    <source>
        <strain evidence="6">CGMCC 1.15493</strain>
    </source>
</reference>
<evidence type="ECO:0000313" key="7">
    <source>
        <dbReference type="Proteomes" id="UP000613160"/>
    </source>
</evidence>
<evidence type="ECO:0000259" key="5">
    <source>
        <dbReference type="PROSITE" id="PS50931"/>
    </source>
</evidence>
<dbReference type="SUPFAM" id="SSF53850">
    <property type="entry name" value="Periplasmic binding protein-like II"/>
    <property type="match status" value="1"/>
</dbReference>
<accession>A0A916YEI7</accession>
<keyword evidence="4" id="KW-0804">Transcription</keyword>
<sequence>MSERQTVDLIDVRAFATVVETGSMSQAAIRLGVAKSIVSRRISQLEKTVGAVMLTRTARGTSVTDAGRTYYLRAAAALMELEAAQEAVGELTSEISGQMRISVPLAFGEYCLAPLLAEFAAHHPKIQLEVSFEDRRADLVSDGYDLAVRIGNLPDSGLITRRLATVRAAVLASPAYLDSKGRPATPSELTGHDAIIYTNAGNQWRFEGPDGWEYVRVTPRLRTDNGQMMLAAARSGLGVIILPWFMAHEAIERRELEHVLPQHPHEGAGLHLLMPPARVSIARVRALVAFLSDRFGPVV</sequence>
<dbReference type="InterPro" id="IPR058163">
    <property type="entry name" value="LysR-type_TF_proteobact-type"/>
</dbReference>